<dbReference type="STRING" id="34004.SAMN04488021_102135"/>
<feature type="signal peptide" evidence="1">
    <location>
        <begin position="1"/>
        <end position="22"/>
    </location>
</feature>
<accession>A0A1I2XWH0</accession>
<evidence type="ECO:0000256" key="1">
    <source>
        <dbReference type="SAM" id="SignalP"/>
    </source>
</evidence>
<organism evidence="2 3">
    <name type="scientific">Paracoccus aminovorans</name>
    <dbReference type="NCBI Taxonomy" id="34004"/>
    <lineage>
        <taxon>Bacteria</taxon>
        <taxon>Pseudomonadati</taxon>
        <taxon>Pseudomonadota</taxon>
        <taxon>Alphaproteobacteria</taxon>
        <taxon>Rhodobacterales</taxon>
        <taxon>Paracoccaceae</taxon>
        <taxon>Paracoccus</taxon>
    </lineage>
</organism>
<reference evidence="2 3" key="1">
    <citation type="submission" date="2016-10" db="EMBL/GenBank/DDBJ databases">
        <authorList>
            <person name="de Groot N.N."/>
        </authorList>
    </citation>
    <scope>NUCLEOTIDE SEQUENCE [LARGE SCALE GENOMIC DNA]</scope>
    <source>
        <strain evidence="2 3">DSM 8537</strain>
    </source>
</reference>
<dbReference type="Proteomes" id="UP000183635">
    <property type="component" value="Unassembled WGS sequence"/>
</dbReference>
<keyword evidence="1" id="KW-0732">Signal</keyword>
<protein>
    <submittedName>
        <fullName evidence="2">Uncharacterized protein</fullName>
    </submittedName>
</protein>
<evidence type="ECO:0000313" key="3">
    <source>
        <dbReference type="Proteomes" id="UP000183635"/>
    </source>
</evidence>
<dbReference type="EMBL" id="FOPU01000002">
    <property type="protein sequence ID" value="SFH17429.1"/>
    <property type="molecule type" value="Genomic_DNA"/>
</dbReference>
<proteinExistence type="predicted"/>
<dbReference type="OrthoDB" id="7779125at2"/>
<feature type="chain" id="PRO_5010384765" evidence="1">
    <location>
        <begin position="23"/>
        <end position="125"/>
    </location>
</feature>
<sequence>MRPALLPAILLAACTMSGAAQAGPADLTCPGSEDALTGRLCAAVGQELRSLNRESAGDQTALRLTLHARSPRPDLLRARLTVDEGGARREGPELELTVTDRAAISDRQIQQLARLLLDQTLSHPK</sequence>
<keyword evidence="3" id="KW-1185">Reference proteome</keyword>
<dbReference type="RefSeq" id="WP_074966112.1">
    <property type="nucleotide sequence ID" value="NZ_CBCRYP010000001.1"/>
</dbReference>
<evidence type="ECO:0000313" key="2">
    <source>
        <dbReference type="EMBL" id="SFH17429.1"/>
    </source>
</evidence>
<gene>
    <name evidence="2" type="ORF">SAMN04488021_102135</name>
</gene>
<name>A0A1I2XWH0_9RHOB</name>
<dbReference type="AlphaFoldDB" id="A0A1I2XWH0"/>